<proteinExistence type="inferred from homology"/>
<dbReference type="PIRSF" id="PIRSF000137">
    <property type="entry name" value="Alcohol_oxidase"/>
    <property type="match status" value="1"/>
</dbReference>
<evidence type="ECO:0000313" key="7">
    <source>
        <dbReference type="EMBL" id="PGH14019.1"/>
    </source>
</evidence>
<dbReference type="Pfam" id="PF05199">
    <property type="entry name" value="GMC_oxred_C"/>
    <property type="match status" value="1"/>
</dbReference>
<evidence type="ECO:0000313" key="8">
    <source>
        <dbReference type="Proteomes" id="UP000223968"/>
    </source>
</evidence>
<evidence type="ECO:0000256" key="4">
    <source>
        <dbReference type="SAM" id="SignalP"/>
    </source>
</evidence>
<evidence type="ECO:0000256" key="1">
    <source>
        <dbReference type="ARBA" id="ARBA00010790"/>
    </source>
</evidence>
<dbReference type="EMBL" id="PDNB01000039">
    <property type="protein sequence ID" value="PGH14019.1"/>
    <property type="molecule type" value="Genomic_DNA"/>
</dbReference>
<feature type="binding site" evidence="2">
    <location>
        <begin position="53"/>
        <end position="54"/>
    </location>
    <ligand>
        <name>FAD</name>
        <dbReference type="ChEBI" id="CHEBI:57692"/>
    </ligand>
</feature>
<dbReference type="Pfam" id="PF00732">
    <property type="entry name" value="GMC_oxred_N"/>
    <property type="match status" value="1"/>
</dbReference>
<dbReference type="InterPro" id="IPR007867">
    <property type="entry name" value="GMC_OxRtase_C"/>
</dbReference>
<comment type="caution">
    <text evidence="7">The sequence shown here is derived from an EMBL/GenBank/DDBJ whole genome shotgun (WGS) entry which is preliminary data.</text>
</comment>
<dbReference type="GO" id="GO:0050660">
    <property type="term" value="F:flavin adenine dinucleotide binding"/>
    <property type="evidence" value="ECO:0007669"/>
    <property type="project" value="InterPro"/>
</dbReference>
<evidence type="ECO:0000256" key="2">
    <source>
        <dbReference type="PIRSR" id="PIRSR000137-2"/>
    </source>
</evidence>
<feature type="domain" description="Glucose-methanol-choline oxidoreductase N-terminal" evidence="5">
    <location>
        <begin position="119"/>
        <end position="142"/>
    </location>
</feature>
<feature type="chain" id="PRO_5012066827" description="Glucose-methanol-choline oxidoreductase N-terminal domain-containing protein" evidence="4">
    <location>
        <begin position="24"/>
        <end position="614"/>
    </location>
</feature>
<dbReference type="STRING" id="1447875.A0A2B7XYL7"/>
<dbReference type="PROSITE" id="PS00623">
    <property type="entry name" value="GMC_OXRED_1"/>
    <property type="match status" value="1"/>
</dbReference>
<evidence type="ECO:0000259" key="6">
    <source>
        <dbReference type="PROSITE" id="PS00624"/>
    </source>
</evidence>
<sequence length="614" mass="67366">MYPFFAQFVFPIALIAVLTLTSAKPVAFRHANVLSRAGDIKEAYDYVVVGAGTSGLTVADRLTEDGKHTVLVIEYCHLISDEVIEAGGGRFFADPGIYYNITSTPQPELNNRTQGVILGCCVGGSSAVNGMVFVRGTKTEYDGWAELGGPDSTWDWDGVLPYFRKASHFTHPEETLAEAFNITWNPDSWGQDPDTHLYATFPTFQNTAIIPMYEAMKKMPGIEIPIDGASGDNGLFWHPASIDPEKFWRSYARTAHYDNISRENFEVLTRHKVRRVLFDGTTATGVEFVPRDGDDTTPLSVKANKEVILSAGAIHTPQILQKSGIGPKSLLEQADIPVVVDIPGVGQNFQDHLYLYVGYELPSPEPRRLTSILVTNGTPPAPNVTLPGDPSTITGPNIGAWIGLPVVTENYEDIASRYAAQDPAAYLPADTHPSVLAGYEAFQSLHADFLRSKNVNMLWIVVGGLNGAVVMNMHIVSHGTVNINTTDIEAEPVVDYRALSNPIDLELMVENILFYRRYMMESEDFKPYGPNETSPGLEVEGEALEEWIRETLIPTNYHPVGTAGKKPLEMGGVVDEELLLHGVERLRVVDASVMPLLPGANTQQPCYMIAEKVG</sequence>
<comment type="cofactor">
    <cofactor evidence="2">
        <name>FAD</name>
        <dbReference type="ChEBI" id="CHEBI:57692"/>
    </cofactor>
</comment>
<feature type="binding site" evidence="2">
    <location>
        <position position="273"/>
    </location>
    <ligand>
        <name>FAD</name>
        <dbReference type="ChEBI" id="CHEBI:57692"/>
    </ligand>
</feature>
<keyword evidence="2 3" id="KW-0274">FAD</keyword>
<dbReference type="PROSITE" id="PS00624">
    <property type="entry name" value="GMC_OXRED_2"/>
    <property type="match status" value="1"/>
</dbReference>
<dbReference type="OrthoDB" id="269227at2759"/>
<reference evidence="7 8" key="1">
    <citation type="submission" date="2017-10" db="EMBL/GenBank/DDBJ databases">
        <title>Comparative genomics in systemic dimorphic fungi from Ajellomycetaceae.</title>
        <authorList>
            <person name="Munoz J.F."/>
            <person name="Mcewen J.G."/>
            <person name="Clay O.K."/>
            <person name="Cuomo C.A."/>
        </authorList>
    </citation>
    <scope>NUCLEOTIDE SEQUENCE [LARGE SCALE GENOMIC DNA]</scope>
    <source>
        <strain evidence="7 8">UAMH5409</strain>
    </source>
</reference>
<dbReference type="Gene3D" id="3.50.50.60">
    <property type="entry name" value="FAD/NAD(P)-binding domain"/>
    <property type="match status" value="1"/>
</dbReference>
<feature type="binding site" evidence="2">
    <location>
        <begin position="129"/>
        <end position="132"/>
    </location>
    <ligand>
        <name>FAD</name>
        <dbReference type="ChEBI" id="CHEBI:57692"/>
    </ligand>
</feature>
<feature type="signal peptide" evidence="4">
    <location>
        <begin position="1"/>
        <end position="23"/>
    </location>
</feature>
<dbReference type="SUPFAM" id="SSF54373">
    <property type="entry name" value="FAD-linked reductases, C-terminal domain"/>
    <property type="match status" value="1"/>
</dbReference>
<dbReference type="InterPro" id="IPR036188">
    <property type="entry name" value="FAD/NAD-bd_sf"/>
</dbReference>
<dbReference type="GO" id="GO:0016614">
    <property type="term" value="F:oxidoreductase activity, acting on CH-OH group of donors"/>
    <property type="evidence" value="ECO:0007669"/>
    <property type="project" value="InterPro"/>
</dbReference>
<keyword evidence="8" id="KW-1185">Reference proteome</keyword>
<dbReference type="Gene3D" id="3.30.560.10">
    <property type="entry name" value="Glucose Oxidase, domain 3"/>
    <property type="match status" value="1"/>
</dbReference>
<accession>A0A2B7XYL7</accession>
<gene>
    <name evidence="7" type="ORF">AJ79_03288</name>
</gene>
<protein>
    <recommendedName>
        <fullName evidence="5 6">Glucose-methanol-choline oxidoreductase N-terminal domain-containing protein</fullName>
    </recommendedName>
</protein>
<keyword evidence="4" id="KW-0732">Signal</keyword>
<evidence type="ECO:0000259" key="5">
    <source>
        <dbReference type="PROSITE" id="PS00623"/>
    </source>
</evidence>
<dbReference type="Proteomes" id="UP000223968">
    <property type="component" value="Unassembled WGS sequence"/>
</dbReference>
<dbReference type="InterPro" id="IPR012132">
    <property type="entry name" value="GMC_OxRdtase"/>
</dbReference>
<organism evidence="7 8">
    <name type="scientific">Helicocarpus griseus UAMH5409</name>
    <dbReference type="NCBI Taxonomy" id="1447875"/>
    <lineage>
        <taxon>Eukaryota</taxon>
        <taxon>Fungi</taxon>
        <taxon>Dikarya</taxon>
        <taxon>Ascomycota</taxon>
        <taxon>Pezizomycotina</taxon>
        <taxon>Eurotiomycetes</taxon>
        <taxon>Eurotiomycetidae</taxon>
        <taxon>Onygenales</taxon>
        <taxon>Ajellomycetaceae</taxon>
        <taxon>Helicocarpus</taxon>
    </lineage>
</organism>
<dbReference type="AlphaFoldDB" id="A0A2B7XYL7"/>
<dbReference type="GO" id="GO:0044550">
    <property type="term" value="P:secondary metabolite biosynthetic process"/>
    <property type="evidence" value="ECO:0007669"/>
    <property type="project" value="TreeGrafter"/>
</dbReference>
<dbReference type="InterPro" id="IPR000172">
    <property type="entry name" value="GMC_OxRdtase_N"/>
</dbReference>
<dbReference type="PANTHER" id="PTHR11552">
    <property type="entry name" value="GLUCOSE-METHANOL-CHOLINE GMC OXIDOREDUCTASE"/>
    <property type="match status" value="1"/>
</dbReference>
<feature type="domain" description="Glucose-methanol-choline oxidoreductase N-terminal" evidence="6">
    <location>
        <begin position="312"/>
        <end position="326"/>
    </location>
</feature>
<name>A0A2B7XYL7_9EURO</name>
<keyword evidence="3" id="KW-0285">Flavoprotein</keyword>
<dbReference type="SUPFAM" id="SSF51905">
    <property type="entry name" value="FAD/NAD(P)-binding domain"/>
    <property type="match status" value="1"/>
</dbReference>
<evidence type="ECO:0000256" key="3">
    <source>
        <dbReference type="RuleBase" id="RU003968"/>
    </source>
</evidence>
<dbReference type="PANTHER" id="PTHR11552:SF115">
    <property type="entry name" value="DEHYDROGENASE XPTC-RELATED"/>
    <property type="match status" value="1"/>
</dbReference>
<comment type="similarity">
    <text evidence="1 3">Belongs to the GMC oxidoreductase family.</text>
</comment>